<keyword evidence="3" id="KW-1185">Reference proteome</keyword>
<dbReference type="EMBL" id="AP022610">
    <property type="protein sequence ID" value="BBZ29448.1"/>
    <property type="molecule type" value="Genomic_DNA"/>
</dbReference>
<accession>A0A7I7XJS7</accession>
<organism evidence="2 3">
    <name type="scientific">Mycolicibacterium madagascariense</name>
    <dbReference type="NCBI Taxonomy" id="212765"/>
    <lineage>
        <taxon>Bacteria</taxon>
        <taxon>Bacillati</taxon>
        <taxon>Actinomycetota</taxon>
        <taxon>Actinomycetes</taxon>
        <taxon>Mycobacteriales</taxon>
        <taxon>Mycobacteriaceae</taxon>
        <taxon>Mycolicibacterium</taxon>
    </lineage>
</organism>
<evidence type="ECO:0000313" key="3">
    <source>
        <dbReference type="Proteomes" id="UP000466517"/>
    </source>
</evidence>
<evidence type="ECO:0000313" key="2">
    <source>
        <dbReference type="EMBL" id="BBZ29448.1"/>
    </source>
</evidence>
<reference evidence="2 3" key="1">
    <citation type="journal article" date="2019" name="Emerg. Microbes Infect.">
        <title>Comprehensive subspecies identification of 175 nontuberculous mycobacteria species based on 7547 genomic profiles.</title>
        <authorList>
            <person name="Matsumoto Y."/>
            <person name="Kinjo T."/>
            <person name="Motooka D."/>
            <person name="Nabeya D."/>
            <person name="Jung N."/>
            <person name="Uechi K."/>
            <person name="Horii T."/>
            <person name="Iida T."/>
            <person name="Fujita J."/>
            <person name="Nakamura S."/>
        </authorList>
    </citation>
    <scope>NUCLEOTIDE SEQUENCE [LARGE SCALE GENOMIC DNA]</scope>
    <source>
        <strain evidence="2 3">JCM 13574</strain>
    </source>
</reference>
<evidence type="ECO:0000256" key="1">
    <source>
        <dbReference type="SAM" id="SignalP"/>
    </source>
</evidence>
<name>A0A7I7XJS7_9MYCO</name>
<dbReference type="KEGG" id="mmag:MMAD_37430"/>
<keyword evidence="1" id="KW-0732">Signal</keyword>
<protein>
    <submittedName>
        <fullName evidence="2">Uncharacterized protein</fullName>
    </submittedName>
</protein>
<feature type="chain" id="PRO_5029466375" evidence="1">
    <location>
        <begin position="35"/>
        <end position="176"/>
    </location>
</feature>
<dbReference type="Proteomes" id="UP000466517">
    <property type="component" value="Chromosome"/>
</dbReference>
<dbReference type="AlphaFoldDB" id="A0A7I7XJS7"/>
<feature type="signal peptide" evidence="1">
    <location>
        <begin position="1"/>
        <end position="34"/>
    </location>
</feature>
<gene>
    <name evidence="2" type="ORF">MMAD_37430</name>
</gene>
<sequence>MTAHRRLAAGAAVATSVAGLLCAAIGVGAGAAVAAPATYALPACYGQGSPPVERPRQAQFQTCADGSKELTDLVWTAWGPAGAEGTGTYSYQVCEPNCAAGHRVSFPAVVHADGPLAGSGCPADTQLYANLVIAFPQGVPDAAGGPTNIRFRGMPATVYSTEGAPDSPTSLGDPVC</sequence>
<dbReference type="RefSeq" id="WP_163739986.1">
    <property type="nucleotide sequence ID" value="NZ_AP022610.1"/>
</dbReference>
<proteinExistence type="predicted"/>